<gene>
    <name evidence="2" type="ORF">ACE5LO_24275</name>
</gene>
<dbReference type="SUPFAM" id="SSF55166">
    <property type="entry name" value="Hedgehog/DD-peptidase"/>
    <property type="match status" value="1"/>
</dbReference>
<keyword evidence="2" id="KW-0378">Hydrolase</keyword>
<evidence type="ECO:0000313" key="3">
    <source>
        <dbReference type="Proteomes" id="UP001580430"/>
    </source>
</evidence>
<dbReference type="EMBL" id="JBHIRY010000037">
    <property type="protein sequence ID" value="MFB5763499.1"/>
    <property type="molecule type" value="Genomic_DNA"/>
</dbReference>
<evidence type="ECO:0000259" key="1">
    <source>
        <dbReference type="Pfam" id="PF02557"/>
    </source>
</evidence>
<comment type="caution">
    <text evidence="2">The sequence shown here is derived from an EMBL/GenBank/DDBJ whole genome shotgun (WGS) entry which is preliminary data.</text>
</comment>
<protein>
    <submittedName>
        <fullName evidence="2">M15 family metallopeptidase</fullName>
        <ecNumber evidence="2">3.4.17.-</ecNumber>
    </submittedName>
</protein>
<accession>A0ABV5C7J9</accession>
<dbReference type="RefSeq" id="WP_375522515.1">
    <property type="nucleotide sequence ID" value="NZ_JBHIRY010000037.1"/>
</dbReference>
<dbReference type="InterPro" id="IPR052179">
    <property type="entry name" value="DD-CPase-like"/>
</dbReference>
<dbReference type="CDD" id="cd14852">
    <property type="entry name" value="LD-carboxypeptidase"/>
    <property type="match status" value="1"/>
</dbReference>
<organism evidence="2 3">
    <name type="scientific">Paenibacillus medicaginis</name>
    <dbReference type="NCBI Taxonomy" id="1470560"/>
    <lineage>
        <taxon>Bacteria</taxon>
        <taxon>Bacillati</taxon>
        <taxon>Bacillota</taxon>
        <taxon>Bacilli</taxon>
        <taxon>Bacillales</taxon>
        <taxon>Paenibacillaceae</taxon>
        <taxon>Paenibacillus</taxon>
    </lineage>
</organism>
<sequence>MKKWFFCIIILLLLGYGFTKLKTGMTSLSDELEPFAVSIDNSEEVSQSDGDGFTIKVTKEMIFHGDLLLVNKDHPVPEGLTPESEAVSLVKNPELIDGFGVLDNTVLLSPRLVDKFHTMIKAAAEEGVNHFLISSGYRSEDKQDELYRDMGSEYALPAGYSEHNLGLSMDIGSSQADMNQAPEGKWLKDNSWKYGFILRYPEDKTAMTGIQFEPWHFRYVGLPHSAIMQEQNLVLEQYLDLLKRQKSVSITLEGENYKVFYFPVIEDNTITVPARGKYEISGNNEDGVIITVRE</sequence>
<dbReference type="GO" id="GO:0004180">
    <property type="term" value="F:carboxypeptidase activity"/>
    <property type="evidence" value="ECO:0007669"/>
    <property type="project" value="UniProtKB-KW"/>
</dbReference>
<dbReference type="PANTHER" id="PTHR34385">
    <property type="entry name" value="D-ALANYL-D-ALANINE CARBOXYPEPTIDASE"/>
    <property type="match status" value="1"/>
</dbReference>
<evidence type="ECO:0000313" key="2">
    <source>
        <dbReference type="EMBL" id="MFB5763499.1"/>
    </source>
</evidence>
<keyword evidence="2" id="KW-0645">Protease</keyword>
<dbReference type="PANTHER" id="PTHR34385:SF1">
    <property type="entry name" value="PEPTIDOGLYCAN L-ALANYL-D-GLUTAMATE ENDOPEPTIDASE CWLK"/>
    <property type="match status" value="1"/>
</dbReference>
<feature type="domain" description="D-alanyl-D-alanine carboxypeptidase-like core" evidence="1">
    <location>
        <begin position="108"/>
        <end position="221"/>
    </location>
</feature>
<reference evidence="2 3" key="1">
    <citation type="submission" date="2024-09" db="EMBL/GenBank/DDBJ databases">
        <title>Paenibacillus zeirhizospherea sp. nov., isolated from surface of the maize (Zea mays) roots in a horticulture field, Hungary.</title>
        <authorList>
            <person name="Marton D."/>
            <person name="Farkas M."/>
            <person name="Bedics A."/>
            <person name="Toth E."/>
            <person name="Tancsics A."/>
            <person name="Boka K."/>
            <person name="Marati G."/>
            <person name="Kriszt B."/>
            <person name="Cserhati M."/>
        </authorList>
    </citation>
    <scope>NUCLEOTIDE SEQUENCE [LARGE SCALE GENOMIC DNA]</scope>
    <source>
        <strain evidence="2 3">JCM 18446</strain>
    </source>
</reference>
<dbReference type="Proteomes" id="UP001580430">
    <property type="component" value="Unassembled WGS sequence"/>
</dbReference>
<proteinExistence type="predicted"/>
<dbReference type="InterPro" id="IPR058193">
    <property type="entry name" value="VanY/YodJ_core_dom"/>
</dbReference>
<dbReference type="InterPro" id="IPR009045">
    <property type="entry name" value="Zn_M74/Hedgehog-like"/>
</dbReference>
<dbReference type="InterPro" id="IPR003709">
    <property type="entry name" value="VanY-like_core_dom"/>
</dbReference>
<keyword evidence="2" id="KW-0121">Carboxypeptidase</keyword>
<name>A0ABV5C7J9_9BACL</name>
<dbReference type="Gene3D" id="3.30.200.180">
    <property type="match status" value="1"/>
</dbReference>
<dbReference type="Pfam" id="PF02557">
    <property type="entry name" value="VanY"/>
    <property type="match status" value="1"/>
</dbReference>
<keyword evidence="3" id="KW-1185">Reference proteome</keyword>
<dbReference type="EC" id="3.4.17.-" evidence="2"/>
<dbReference type="Gene3D" id="3.30.1380.10">
    <property type="match status" value="1"/>
</dbReference>